<sequence length="237" mass="27897">MKNHRKNRRCKARATEKDGNEFRAGFSSLRRWCKVNLKPFKIVSTNMLTFSEFGIWSIIRRISSKQISLWRFFESRVDFSDAKIDFLELIEFFVPFFCATFFFGEQGSSEKVFSRRFTAKFSKHAVSSGSEPAPKYAVREIAENRESSAKDDGPKLQALVSQFFKSAPCNFLKLVLYIPNLVHNAYLNERPLTMLPDRINSKGIFRRQRTTNLSSESKFRRRRRRKKRYSTTFVKNH</sequence>
<keyword evidence="2" id="KW-1185">Reference proteome</keyword>
<dbReference type="WBParaSite" id="nRc.2.0.1.t35103-RA">
    <property type="protein sequence ID" value="nRc.2.0.1.t35103-RA"/>
    <property type="gene ID" value="nRc.2.0.1.g35103"/>
</dbReference>
<dbReference type="Proteomes" id="UP000887565">
    <property type="component" value="Unplaced"/>
</dbReference>
<feature type="compositionally biased region" description="Basic residues" evidence="1">
    <location>
        <begin position="219"/>
        <end position="229"/>
    </location>
</feature>
<accession>A0A915KB05</accession>
<protein>
    <submittedName>
        <fullName evidence="3">Uncharacterized protein</fullName>
    </submittedName>
</protein>
<name>A0A915KB05_ROMCU</name>
<evidence type="ECO:0000313" key="2">
    <source>
        <dbReference type="Proteomes" id="UP000887565"/>
    </source>
</evidence>
<reference evidence="3" key="1">
    <citation type="submission" date="2022-11" db="UniProtKB">
        <authorList>
            <consortium name="WormBaseParasite"/>
        </authorList>
    </citation>
    <scope>IDENTIFICATION</scope>
</reference>
<evidence type="ECO:0000256" key="1">
    <source>
        <dbReference type="SAM" id="MobiDB-lite"/>
    </source>
</evidence>
<feature type="region of interest" description="Disordered" evidence="1">
    <location>
        <begin position="211"/>
        <end position="237"/>
    </location>
</feature>
<evidence type="ECO:0000313" key="3">
    <source>
        <dbReference type="WBParaSite" id="nRc.2.0.1.t35103-RA"/>
    </source>
</evidence>
<dbReference type="AlphaFoldDB" id="A0A915KB05"/>
<proteinExistence type="predicted"/>
<organism evidence="2 3">
    <name type="scientific">Romanomermis culicivorax</name>
    <name type="common">Nematode worm</name>
    <dbReference type="NCBI Taxonomy" id="13658"/>
    <lineage>
        <taxon>Eukaryota</taxon>
        <taxon>Metazoa</taxon>
        <taxon>Ecdysozoa</taxon>
        <taxon>Nematoda</taxon>
        <taxon>Enoplea</taxon>
        <taxon>Dorylaimia</taxon>
        <taxon>Mermithida</taxon>
        <taxon>Mermithoidea</taxon>
        <taxon>Mermithidae</taxon>
        <taxon>Romanomermis</taxon>
    </lineage>
</organism>